<reference evidence="2 3" key="1">
    <citation type="journal article" date="2016" name="Nat. Commun.">
        <title>Thousands of microbial genomes shed light on interconnected biogeochemical processes in an aquifer system.</title>
        <authorList>
            <person name="Anantharaman K."/>
            <person name="Brown C.T."/>
            <person name="Hug L.A."/>
            <person name="Sharon I."/>
            <person name="Castelle C.J."/>
            <person name="Probst A.J."/>
            <person name="Thomas B.C."/>
            <person name="Singh A."/>
            <person name="Wilkins M.J."/>
            <person name="Karaoz U."/>
            <person name="Brodie E.L."/>
            <person name="Williams K.H."/>
            <person name="Hubbard S.S."/>
            <person name="Banfield J.F."/>
        </authorList>
    </citation>
    <scope>NUCLEOTIDE SEQUENCE [LARGE SCALE GENOMIC DNA]</scope>
</reference>
<keyword evidence="1" id="KW-0472">Membrane</keyword>
<feature type="transmembrane region" description="Helical" evidence="1">
    <location>
        <begin position="20"/>
        <end position="39"/>
    </location>
</feature>
<proteinExistence type="predicted"/>
<gene>
    <name evidence="2" type="ORF">A2785_04065</name>
</gene>
<evidence type="ECO:0008006" key="4">
    <source>
        <dbReference type="Google" id="ProtNLM"/>
    </source>
</evidence>
<name>A0A1G1VP56_9BACT</name>
<evidence type="ECO:0000313" key="2">
    <source>
        <dbReference type="EMBL" id="OGY17165.1"/>
    </source>
</evidence>
<feature type="transmembrane region" description="Helical" evidence="1">
    <location>
        <begin position="236"/>
        <end position="269"/>
    </location>
</feature>
<keyword evidence="1" id="KW-0812">Transmembrane</keyword>
<accession>A0A1G1VP56</accession>
<dbReference type="AlphaFoldDB" id="A0A1G1VP56"/>
<feature type="transmembrane region" description="Helical" evidence="1">
    <location>
        <begin position="177"/>
        <end position="207"/>
    </location>
</feature>
<dbReference type="Proteomes" id="UP000179069">
    <property type="component" value="Unassembled WGS sequence"/>
</dbReference>
<dbReference type="EMBL" id="MHCI01000005">
    <property type="protein sequence ID" value="OGY17165.1"/>
    <property type="molecule type" value="Genomic_DNA"/>
</dbReference>
<feature type="transmembrane region" description="Helical" evidence="1">
    <location>
        <begin position="143"/>
        <end position="171"/>
    </location>
</feature>
<organism evidence="2 3">
    <name type="scientific">Candidatus Chisholmbacteria bacterium RIFCSPHIGHO2_01_FULL_49_18</name>
    <dbReference type="NCBI Taxonomy" id="1797590"/>
    <lineage>
        <taxon>Bacteria</taxon>
        <taxon>Candidatus Chisholmiibacteriota</taxon>
    </lineage>
</organism>
<comment type="caution">
    <text evidence="2">The sequence shown here is derived from an EMBL/GenBank/DDBJ whole genome shotgun (WGS) entry which is preliminary data.</text>
</comment>
<sequence length="327" mass="35826">MNYKQILARSWEIAKTHKVLWVFGMVVAALSGGSANFNFSGDQSAFSDLFQKSQMKEIPQETSNVLGTYTDTLSEMVRNISPWVWLVLAVSIFLAILAAIAISLYLRYWARGALIASIHDVEEGRSASLELGSRRGREVVRRLIYVNVVPWLVLMLAIAVIAGVSVVLLTMVNLETIRIVVVIIMSLLFLTIGVIGGIALVMTLILAEQIVVRENCSSKEALKKGFRLAKKYLGQLFAMGAINLGVGCAVGCATVFIFLFLAALSFIVFSINKQLGLVIGAIAAAVIMICILLFILLRGIYTVFNLSTWTLLFREIEKLEKGGKNAS</sequence>
<evidence type="ECO:0000256" key="1">
    <source>
        <dbReference type="SAM" id="Phobius"/>
    </source>
</evidence>
<feature type="transmembrane region" description="Helical" evidence="1">
    <location>
        <begin position="275"/>
        <end position="297"/>
    </location>
</feature>
<feature type="transmembrane region" description="Helical" evidence="1">
    <location>
        <begin position="83"/>
        <end position="106"/>
    </location>
</feature>
<evidence type="ECO:0000313" key="3">
    <source>
        <dbReference type="Proteomes" id="UP000179069"/>
    </source>
</evidence>
<keyword evidence="1" id="KW-1133">Transmembrane helix</keyword>
<protein>
    <recommendedName>
        <fullName evidence="4">Glycerophosphoryl diester phosphodiesterase membrane domain-containing protein</fullName>
    </recommendedName>
</protein>